<feature type="domain" description="Aminoglycoside phosphotransferase" evidence="2">
    <location>
        <begin position="204"/>
        <end position="430"/>
    </location>
</feature>
<evidence type="ECO:0000313" key="4">
    <source>
        <dbReference type="Proteomes" id="UP000198614"/>
    </source>
</evidence>
<dbReference type="InterPro" id="IPR011009">
    <property type="entry name" value="Kinase-like_dom_sf"/>
</dbReference>
<organism evidence="3 4">
    <name type="scientific">Streptomyces griseoaurantiacus</name>
    <dbReference type="NCBI Taxonomy" id="68213"/>
    <lineage>
        <taxon>Bacteria</taxon>
        <taxon>Bacillati</taxon>
        <taxon>Actinomycetota</taxon>
        <taxon>Actinomycetes</taxon>
        <taxon>Kitasatosporales</taxon>
        <taxon>Streptomycetaceae</taxon>
        <taxon>Streptomyces</taxon>
        <taxon>Streptomyces aurantiacus group</taxon>
    </lineage>
</organism>
<proteinExistence type="predicted"/>
<evidence type="ECO:0000256" key="1">
    <source>
        <dbReference type="SAM" id="MobiDB-lite"/>
    </source>
</evidence>
<dbReference type="AlphaFoldDB" id="A0A1G7F7M5"/>
<accession>A0A1G7F7M5</accession>
<dbReference type="OrthoDB" id="3454210at2"/>
<dbReference type="InterPro" id="IPR002575">
    <property type="entry name" value="Aminoglycoside_PTrfase"/>
</dbReference>
<name>A0A1G7F7M5_9ACTN</name>
<sequence>MSTTAETATALHGTARPATDEERGAVRAVLARHGTPLPEDSVSVVFAYPGHGVGERHPRLSGCTSQMLLLSTAAGELTRLGITVAAASTEPPEKHAHLGALARSVARFDERDAARVPHTDLDEGRHLERWTMVLGGERDGLLVTGITDSVAHTRAVIDLLTADRLRAWARAAGADPAAAGAGVRATYANGADSVGIVAFEAGLPLVAKVGPRAVIDAETAFVREVNGTLGAQGDPPLFPVLHGVHHEGPQATSLMEQVEPLTLDHVVFEDKARFRLAQDAVPALEPHLGLLRRLHTSTRRLRRPTVADYLYRERFHAVVEHEGFLGTFRSFFPGWDRTALLGADVVLPGGLRTPGYTALARELDGRAPALLPDSGCLVHGDVHLKNMLRRADGSPVFVDPRTVWDGRDRPDAGFGDPAYDFATLLHSALPMSGLLQAVEEGTGEALLPALPPAPEHGPLDLSGLTTPFTVDPALARLEERFLAALGPDDGAPLLRARLYVGAANALAGWLKYERALATPRIWLAVYAYVVWYLDRARKEDV</sequence>
<feature type="region of interest" description="Disordered" evidence="1">
    <location>
        <begin position="1"/>
        <end position="22"/>
    </location>
</feature>
<dbReference type="EMBL" id="FNAX01000003">
    <property type="protein sequence ID" value="SDE71816.1"/>
    <property type="molecule type" value="Genomic_DNA"/>
</dbReference>
<evidence type="ECO:0000313" key="3">
    <source>
        <dbReference type="EMBL" id="SDE71816.1"/>
    </source>
</evidence>
<protein>
    <submittedName>
        <fullName evidence="3">Phosphotransferase enzyme family protein</fullName>
    </submittedName>
</protein>
<dbReference type="GO" id="GO:0016740">
    <property type="term" value="F:transferase activity"/>
    <property type="evidence" value="ECO:0007669"/>
    <property type="project" value="UniProtKB-KW"/>
</dbReference>
<gene>
    <name evidence="3" type="ORF">SAMN05216260_103249</name>
</gene>
<dbReference type="Gene3D" id="3.90.1200.10">
    <property type="match status" value="1"/>
</dbReference>
<dbReference type="SUPFAM" id="SSF56112">
    <property type="entry name" value="Protein kinase-like (PK-like)"/>
    <property type="match status" value="1"/>
</dbReference>
<reference evidence="3 4" key="1">
    <citation type="submission" date="2016-10" db="EMBL/GenBank/DDBJ databases">
        <authorList>
            <person name="de Groot N.N."/>
        </authorList>
    </citation>
    <scope>NUCLEOTIDE SEQUENCE [LARGE SCALE GENOMIC DNA]</scope>
    <source>
        <strain evidence="3 4">CGMCC 4.1859</strain>
    </source>
</reference>
<dbReference type="Proteomes" id="UP000198614">
    <property type="component" value="Unassembled WGS sequence"/>
</dbReference>
<keyword evidence="3" id="KW-0808">Transferase</keyword>
<evidence type="ECO:0000259" key="2">
    <source>
        <dbReference type="Pfam" id="PF01636"/>
    </source>
</evidence>
<dbReference type="Pfam" id="PF01636">
    <property type="entry name" value="APH"/>
    <property type="match status" value="1"/>
</dbReference>